<dbReference type="PANTHER" id="PTHR43707">
    <property type="entry name" value="HISTIDYL-TRNA SYNTHETASE"/>
    <property type="match status" value="1"/>
</dbReference>
<dbReference type="PANTHER" id="PTHR43707:SF1">
    <property type="entry name" value="HISTIDINE--TRNA LIGASE, MITOCHONDRIAL-RELATED"/>
    <property type="match status" value="1"/>
</dbReference>
<dbReference type="GO" id="GO:0004821">
    <property type="term" value="F:histidine-tRNA ligase activity"/>
    <property type="evidence" value="ECO:0007669"/>
    <property type="project" value="UniProtKB-UniRule"/>
</dbReference>
<dbReference type="CDD" id="cd00773">
    <property type="entry name" value="HisRS-like_core"/>
    <property type="match status" value="1"/>
</dbReference>
<dbReference type="EC" id="6.1.1.21" evidence="8"/>
<protein>
    <recommendedName>
        <fullName evidence="8">Histidine--tRNA ligase</fullName>
        <ecNumber evidence="8">6.1.1.21</ecNumber>
    </recommendedName>
    <alternativeName>
        <fullName evidence="8">Histidyl-tRNA synthetase</fullName>
        <shortName evidence="8">HisRS</shortName>
    </alternativeName>
</protein>
<feature type="binding site" evidence="9">
    <location>
        <position position="146"/>
    </location>
    <ligand>
        <name>L-histidine</name>
        <dbReference type="ChEBI" id="CHEBI:57595"/>
    </ligand>
</feature>
<feature type="binding site" evidence="9">
    <location>
        <begin position="278"/>
        <end position="279"/>
    </location>
    <ligand>
        <name>L-histidine</name>
        <dbReference type="ChEBI" id="CHEBI:57595"/>
    </ligand>
</feature>
<dbReference type="HAMAP" id="MF_00127">
    <property type="entry name" value="His_tRNA_synth"/>
    <property type="match status" value="1"/>
</dbReference>
<dbReference type="SUPFAM" id="SSF55681">
    <property type="entry name" value="Class II aaRS and biotin synthetases"/>
    <property type="match status" value="1"/>
</dbReference>
<comment type="similarity">
    <text evidence="1 8">Belongs to the class-II aminoacyl-tRNA synthetase family.</text>
</comment>
<dbReference type="AlphaFoldDB" id="A0A2M6WB76"/>
<comment type="catalytic activity">
    <reaction evidence="7 8">
        <text>tRNA(His) + L-histidine + ATP = L-histidyl-tRNA(His) + AMP + diphosphate + H(+)</text>
        <dbReference type="Rhea" id="RHEA:17313"/>
        <dbReference type="Rhea" id="RHEA-COMP:9665"/>
        <dbReference type="Rhea" id="RHEA-COMP:9689"/>
        <dbReference type="ChEBI" id="CHEBI:15378"/>
        <dbReference type="ChEBI" id="CHEBI:30616"/>
        <dbReference type="ChEBI" id="CHEBI:33019"/>
        <dbReference type="ChEBI" id="CHEBI:57595"/>
        <dbReference type="ChEBI" id="CHEBI:78442"/>
        <dbReference type="ChEBI" id="CHEBI:78527"/>
        <dbReference type="ChEBI" id="CHEBI:456215"/>
        <dbReference type="EC" id="6.1.1.21"/>
    </reaction>
</comment>
<dbReference type="Gene3D" id="3.30.930.10">
    <property type="entry name" value="Bira Bifunctional Protein, Domain 2"/>
    <property type="match status" value="1"/>
</dbReference>
<sequence length="450" mass="51688">MSRHKKIVHENEPVKFNKHSHKIQALKGFKDILPEHQKFWNFVAEKVKDTAEDYSFQKIDTPVLESALLFQRTIGEETDIVAKEMYTFTDKSGELITMRPEMTAPVARAYIEHGMISWPQPVKLWYLASLFRHENTQAGRLREHHQFGFEVLGGAEPELDAELVIVAQGLYKSFGLEPEIEINSIGCSTCRREYIKSLKKFLRDKKVCETCEGRLERNPLRVLDCKEKKCQENLVEAPQILDSLCEDCKNHFVKVLEILDDNSIGYNLNPYLVRGLDYYNRTVFEIFTKSQTEDKMALGGGGRYDYLIEQIGGRPTPAVGFAGGLERVIIKIRELGFEIKEEGHGDVFVAQLGDEARKKCMKLFNELRKHGVKTREAFNKKGLTEQLEIANRLKVKYALILGQKEIMDGTIIIRDMESGIQEIIDLEKVVPEIKRRLLGMNGLKVYSEKE</sequence>
<dbReference type="InterPro" id="IPR015807">
    <property type="entry name" value="His-tRNA-ligase"/>
</dbReference>
<dbReference type="InterPro" id="IPR045864">
    <property type="entry name" value="aa-tRNA-synth_II/BPL/LPL"/>
</dbReference>
<dbReference type="GO" id="GO:0005737">
    <property type="term" value="C:cytoplasm"/>
    <property type="evidence" value="ECO:0007669"/>
    <property type="project" value="UniProtKB-SubCell"/>
</dbReference>
<dbReference type="InterPro" id="IPR004516">
    <property type="entry name" value="HisRS/HisZ"/>
</dbReference>
<feature type="domain" description="Aminoacyl-transfer RNA synthetases class-II family profile" evidence="10">
    <location>
        <begin position="40"/>
        <end position="329"/>
    </location>
</feature>
<dbReference type="CDD" id="cd00859">
    <property type="entry name" value="HisRS_anticodon"/>
    <property type="match status" value="1"/>
</dbReference>
<dbReference type="PIRSF" id="PIRSF001549">
    <property type="entry name" value="His-tRNA_synth"/>
    <property type="match status" value="1"/>
</dbReference>
<dbReference type="InterPro" id="IPR036621">
    <property type="entry name" value="Anticodon-bd_dom_sf"/>
</dbReference>
<evidence type="ECO:0000256" key="2">
    <source>
        <dbReference type="ARBA" id="ARBA00022598"/>
    </source>
</evidence>
<feature type="binding site" evidence="9">
    <location>
        <position position="150"/>
    </location>
    <ligand>
        <name>L-histidine</name>
        <dbReference type="ChEBI" id="CHEBI:57595"/>
    </ligand>
</feature>
<keyword evidence="2 8" id="KW-0436">Ligase</keyword>
<dbReference type="InterPro" id="IPR004154">
    <property type="entry name" value="Anticodon-bd"/>
</dbReference>
<dbReference type="PROSITE" id="PS50862">
    <property type="entry name" value="AA_TRNA_LIGASE_II"/>
    <property type="match status" value="1"/>
</dbReference>
<gene>
    <name evidence="8" type="primary">hisS</name>
    <name evidence="11" type="ORF">COU23_00630</name>
</gene>
<dbReference type="SUPFAM" id="SSF52954">
    <property type="entry name" value="Class II aaRS ABD-related"/>
    <property type="match status" value="1"/>
</dbReference>
<accession>A0A2M6WB76</accession>
<keyword evidence="4 8" id="KW-0067">ATP-binding</keyword>
<evidence type="ECO:0000256" key="4">
    <source>
        <dbReference type="ARBA" id="ARBA00022840"/>
    </source>
</evidence>
<dbReference type="NCBIfam" id="TIGR00442">
    <property type="entry name" value="hisS"/>
    <property type="match status" value="1"/>
</dbReference>
<keyword evidence="3 8" id="KW-0547">Nucleotide-binding</keyword>
<dbReference type="Proteomes" id="UP000231464">
    <property type="component" value="Unassembled WGS sequence"/>
</dbReference>
<comment type="subcellular location">
    <subcellularLocation>
        <location evidence="8">Cytoplasm</location>
    </subcellularLocation>
</comment>
<name>A0A2M6WB76_9BACT</name>
<evidence type="ECO:0000259" key="10">
    <source>
        <dbReference type="PROSITE" id="PS50862"/>
    </source>
</evidence>
<comment type="subunit">
    <text evidence="8">Homodimer.</text>
</comment>
<dbReference type="InterPro" id="IPR006195">
    <property type="entry name" value="aa-tRNA-synth_II"/>
</dbReference>
<evidence type="ECO:0000256" key="1">
    <source>
        <dbReference type="ARBA" id="ARBA00008226"/>
    </source>
</evidence>
<evidence type="ECO:0000256" key="9">
    <source>
        <dbReference type="PIRSR" id="PIRSR001549-1"/>
    </source>
</evidence>
<dbReference type="Pfam" id="PF13393">
    <property type="entry name" value="tRNA-synt_His"/>
    <property type="match status" value="1"/>
</dbReference>
<dbReference type="InterPro" id="IPR033656">
    <property type="entry name" value="HisRS_anticodon"/>
</dbReference>
<evidence type="ECO:0000313" key="12">
    <source>
        <dbReference type="Proteomes" id="UP000231464"/>
    </source>
</evidence>
<feature type="binding site" evidence="9">
    <location>
        <position position="132"/>
    </location>
    <ligand>
        <name>L-histidine</name>
        <dbReference type="ChEBI" id="CHEBI:57595"/>
    </ligand>
</feature>
<keyword evidence="6 8" id="KW-0030">Aminoacyl-tRNA synthetase</keyword>
<keyword evidence="8" id="KW-0963">Cytoplasm</keyword>
<evidence type="ECO:0000256" key="8">
    <source>
        <dbReference type="HAMAP-Rule" id="MF_00127"/>
    </source>
</evidence>
<evidence type="ECO:0000256" key="5">
    <source>
        <dbReference type="ARBA" id="ARBA00022917"/>
    </source>
</evidence>
<dbReference type="EMBL" id="PFBP01000009">
    <property type="protein sequence ID" value="PIT90053.1"/>
    <property type="molecule type" value="Genomic_DNA"/>
</dbReference>
<dbReference type="Pfam" id="PF03129">
    <property type="entry name" value="HGTP_anticodon"/>
    <property type="match status" value="1"/>
</dbReference>
<dbReference type="GO" id="GO:0006427">
    <property type="term" value="P:histidyl-tRNA aminoacylation"/>
    <property type="evidence" value="ECO:0007669"/>
    <property type="project" value="UniProtKB-UniRule"/>
</dbReference>
<dbReference type="GO" id="GO:0005524">
    <property type="term" value="F:ATP binding"/>
    <property type="evidence" value="ECO:0007669"/>
    <property type="project" value="UniProtKB-UniRule"/>
</dbReference>
<proteinExistence type="inferred from homology"/>
<organism evidence="11 12">
    <name type="scientific">Candidatus Kuenenbacteria bacterium CG10_big_fil_rev_8_21_14_0_10_36_11</name>
    <dbReference type="NCBI Taxonomy" id="1974618"/>
    <lineage>
        <taxon>Bacteria</taxon>
        <taxon>Candidatus Kueneniibacteriota</taxon>
    </lineage>
</organism>
<reference evidence="12" key="1">
    <citation type="submission" date="2017-09" db="EMBL/GenBank/DDBJ databases">
        <title>Depth-based differentiation of microbial function through sediment-hosted aquifers and enrichment of novel symbionts in the deep terrestrial subsurface.</title>
        <authorList>
            <person name="Probst A.J."/>
            <person name="Ladd B."/>
            <person name="Jarett J.K."/>
            <person name="Geller-Mcgrath D.E."/>
            <person name="Sieber C.M.K."/>
            <person name="Emerson J.B."/>
            <person name="Anantharaman K."/>
            <person name="Thomas B.C."/>
            <person name="Malmstrom R."/>
            <person name="Stieglmeier M."/>
            <person name="Klingl A."/>
            <person name="Woyke T."/>
            <person name="Ryan C.M."/>
            <person name="Banfield J.F."/>
        </authorList>
    </citation>
    <scope>NUCLEOTIDE SEQUENCE [LARGE SCALE GENOMIC DNA]</scope>
</reference>
<dbReference type="Gene3D" id="3.40.50.800">
    <property type="entry name" value="Anticodon-binding domain"/>
    <property type="match status" value="1"/>
</dbReference>
<evidence type="ECO:0000256" key="6">
    <source>
        <dbReference type="ARBA" id="ARBA00023146"/>
    </source>
</evidence>
<dbReference type="InterPro" id="IPR041715">
    <property type="entry name" value="HisRS-like_core"/>
</dbReference>
<evidence type="ECO:0000256" key="7">
    <source>
        <dbReference type="ARBA" id="ARBA00047639"/>
    </source>
</evidence>
<comment type="caution">
    <text evidence="11">The sequence shown here is derived from an EMBL/GenBank/DDBJ whole genome shotgun (WGS) entry which is preliminary data.</text>
</comment>
<evidence type="ECO:0000313" key="11">
    <source>
        <dbReference type="EMBL" id="PIT90053.1"/>
    </source>
</evidence>
<keyword evidence="5 8" id="KW-0648">Protein biosynthesis</keyword>
<feature type="binding site" evidence="9">
    <location>
        <begin position="101"/>
        <end position="103"/>
    </location>
    <ligand>
        <name>L-histidine</name>
        <dbReference type="ChEBI" id="CHEBI:57595"/>
    </ligand>
</feature>
<feature type="binding site" evidence="9">
    <location>
        <position position="274"/>
    </location>
    <ligand>
        <name>L-histidine</name>
        <dbReference type="ChEBI" id="CHEBI:57595"/>
    </ligand>
</feature>
<evidence type="ECO:0000256" key="3">
    <source>
        <dbReference type="ARBA" id="ARBA00022741"/>
    </source>
</evidence>